<gene>
    <name evidence="2" type="ORF">PlAlph_1960</name>
</gene>
<dbReference type="GO" id="GO:0019867">
    <property type="term" value="C:outer membrane"/>
    <property type="evidence" value="ECO:0007669"/>
    <property type="project" value="InterPro"/>
</dbReference>
<dbReference type="PROSITE" id="PS51208">
    <property type="entry name" value="AUTOTRANSPORTER"/>
    <property type="match status" value="1"/>
</dbReference>
<dbReference type="InterPro" id="IPR005546">
    <property type="entry name" value="Autotransporte_beta"/>
</dbReference>
<reference evidence="2" key="1">
    <citation type="submission" date="2020-01" db="EMBL/GenBank/DDBJ databases">
        <title>Gastrointestinal microbiota of LL stock colony Peromyscus leucopus.</title>
        <authorList>
            <person name="Milovic A."/>
            <person name="Bassam K."/>
            <person name="Keay E."/>
            <person name="Barbour A.G."/>
        </authorList>
    </citation>
    <scope>NUCLEOTIDE SEQUENCE</scope>
    <source>
        <strain evidence="2">LL90</strain>
    </source>
</reference>
<proteinExistence type="predicted"/>
<protein>
    <recommendedName>
        <fullName evidence="1">Autotransporter domain-containing protein</fullName>
    </recommendedName>
</protein>
<dbReference type="AlphaFoldDB" id="A0A6M4NND8"/>
<name>A0A6M4NND8_9PROT</name>
<dbReference type="NCBIfam" id="TIGR01414">
    <property type="entry name" value="autotrans_barl"/>
    <property type="match status" value="1"/>
</dbReference>
<organism evidence="2">
    <name type="scientific">uncultured Alphaproteobacteria bacterium</name>
    <dbReference type="NCBI Taxonomy" id="91750"/>
    <lineage>
        <taxon>Bacteria</taxon>
        <taxon>Pseudomonadati</taxon>
        <taxon>Pseudomonadota</taxon>
        <taxon>Alphaproteobacteria</taxon>
        <taxon>environmental samples</taxon>
    </lineage>
</organism>
<evidence type="ECO:0000313" key="2">
    <source>
        <dbReference type="EMBL" id="QJR98192.1"/>
    </source>
</evidence>
<dbReference type="Pfam" id="PF03797">
    <property type="entry name" value="Autotransporter"/>
    <property type="match status" value="1"/>
</dbReference>
<feature type="domain" description="Autotransporter" evidence="1">
    <location>
        <begin position="686"/>
        <end position="949"/>
    </location>
</feature>
<accession>A0A6M4NND8</accession>
<dbReference type="SMART" id="SM00869">
    <property type="entry name" value="Autotransporter"/>
    <property type="match status" value="1"/>
</dbReference>
<dbReference type="InterPro" id="IPR036709">
    <property type="entry name" value="Autotransporte_beta_dom_sf"/>
</dbReference>
<dbReference type="Gene3D" id="2.40.128.130">
    <property type="entry name" value="Autotransporter beta-domain"/>
    <property type="match status" value="1"/>
</dbReference>
<dbReference type="InterPro" id="IPR006315">
    <property type="entry name" value="OM_autotransptr_brl_dom"/>
</dbReference>
<dbReference type="EMBL" id="MN990729">
    <property type="protein sequence ID" value="QJR98192.1"/>
    <property type="molecule type" value="Genomic_DNA"/>
</dbReference>
<dbReference type="SUPFAM" id="SSF103515">
    <property type="entry name" value="Autotransporter"/>
    <property type="match status" value="1"/>
</dbReference>
<evidence type="ECO:0000259" key="1">
    <source>
        <dbReference type="PROSITE" id="PS51208"/>
    </source>
</evidence>
<sequence length="949" mass="103199">MTINLKYSFFSFSIFFCLFTVDSVAYDYVKPSPVLGDDSLYTFDSLTAEEYEEQFGKSEVFADAEIVEKDNIVYHYYKYAQKPDTASSKPIISGNGGLDVHGGWYAKFGTFDGQAINLRSGSLGHIYGDFINNGVDGSSGYGGALFMERTTIKEITGDFINNHIGGYMGNGGDGVGNAYGGAMYVHNYAKISDGITGNFINNYISGGRYVMGGAIDNDDYSTISSIDGKFIGNHIMTRASAYAAAGGAIYNTATIGDINADFVYNHIQSEAQAVGGAIHNNSKITSIKGNFIDNYISAQKKAAQGGAVSNKGTIGSISGNFIANHASMSDAELQALGGAIYTTRNLNFINVGQNYFFSNNYTEDSLGKQYNSIFVETGSLSPTINFSMVDKATYIINDSINGGSVTNSVNKYGTQYKTIFDSSDNSGTVFLADHIINSDISLKNISFNIVKYEHSDGFITKGGFGNDETARSSLTIDNSVLGLHNNYYDSLFLHNYTAGNNAVLHLNVGKQNENWVADTFNISGDIIGNTDVIIYTLNKDNNVNASVVFVNAPNDKIGNDKAFSVSRVYGSPYMWTAVRNYKGETSGSIWYLVGNTVKNPNTELPAAPTAPEFIPVENDDPIITPPADNKPSQPAVRPLYPEVIAGMGLHEAAIEQNRSVVRNVRNKVADGRIYCPNCGIYSAEWDGQKLRNIWVTAQGETATIDKPVKMDADIWGVEAGFDVQSDVNNTLGVFASYRKGEYDLSGKADKVRSNIGSEIDIDSYLAGLYYRYDKNMNWLFATVYGGIQQADAKTNDGIAKFDTDGVEFGASVEAGHSYELSDNLILEPSLGLYYTQINFDDAKDNVGKEYSWKDIKHIEAELGAKLEKQIDTAKIYIKPSIIQTVTGGDSVKVTGLNKLSTYDDGTLGRIELGGRYGFTDALSAYGWVNYTFGSDYDATAFGLGVNYSW</sequence>